<dbReference type="Gene3D" id="1.10.340.30">
    <property type="entry name" value="Hypothetical protein, domain 2"/>
    <property type="match status" value="1"/>
</dbReference>
<dbReference type="RefSeq" id="WP_052591528.1">
    <property type="nucleotide sequence ID" value="NZ_CP011112.1"/>
</dbReference>
<keyword evidence="1" id="KW-0227">DNA damage</keyword>
<dbReference type="SUPFAM" id="SSF48150">
    <property type="entry name" value="DNA-glycosylase"/>
    <property type="match status" value="1"/>
</dbReference>
<keyword evidence="4" id="KW-1185">Reference proteome</keyword>
<dbReference type="EMBL" id="CP011112">
    <property type="protein sequence ID" value="AKU16213.1"/>
    <property type="molecule type" value="Genomic_DNA"/>
</dbReference>
<dbReference type="PATRIC" id="fig|571913.6.peg.2173"/>
<dbReference type="AlphaFoldDB" id="A0A0K1JI09"/>
<organism evidence="3 4">
    <name type="scientific">Luteipulveratus mongoliensis</name>
    <dbReference type="NCBI Taxonomy" id="571913"/>
    <lineage>
        <taxon>Bacteria</taxon>
        <taxon>Bacillati</taxon>
        <taxon>Actinomycetota</taxon>
        <taxon>Actinomycetes</taxon>
        <taxon>Micrococcales</taxon>
        <taxon>Dermacoccaceae</taxon>
        <taxon>Luteipulveratus</taxon>
    </lineage>
</organism>
<dbReference type="PANTHER" id="PTHR43003:SF6">
    <property type="entry name" value="DNA GLYCOSYLASE"/>
    <property type="match status" value="1"/>
</dbReference>
<evidence type="ECO:0000313" key="4">
    <source>
        <dbReference type="Proteomes" id="UP000066480"/>
    </source>
</evidence>
<dbReference type="GO" id="GO:0006307">
    <property type="term" value="P:DNA alkylation repair"/>
    <property type="evidence" value="ECO:0007669"/>
    <property type="project" value="TreeGrafter"/>
</dbReference>
<dbReference type="GO" id="GO:0005737">
    <property type="term" value="C:cytoplasm"/>
    <property type="evidence" value="ECO:0007669"/>
    <property type="project" value="TreeGrafter"/>
</dbReference>
<evidence type="ECO:0000256" key="1">
    <source>
        <dbReference type="ARBA" id="ARBA00022763"/>
    </source>
</evidence>
<evidence type="ECO:0000313" key="3">
    <source>
        <dbReference type="EMBL" id="AKU16213.1"/>
    </source>
</evidence>
<dbReference type="Proteomes" id="UP000066480">
    <property type="component" value="Chromosome"/>
</dbReference>
<sequence>MNYVSDIAASDEPAVRAWSPGRPVPLGTILSGLRHGAGDPTWQHDSSGIWRASRTPDGPVTMQHTLMPSEAGDTVTTRAWGPGSDWLLEHVPDLLGASDDPDGFVPDHPVLHDAHRRARHFRVPRSGLVIESLVPVIIEQRVTGKQAFTAYRTLMRRYGEPAPGPGAARRLVVPPAAATWRRVPSWEWLRAGVDASRADTLMRALVVAARLEDCVHLPAEEARRRLRAVPGIGVWTAAEVAQRALGDADAVSVGDYHVAKNITYALEGRVGDDARMLELLQPYAGHRFRVQRLIELAGIVRPRRGPRLSVPTHLPR</sequence>
<proteinExistence type="predicted"/>
<gene>
    <name evidence="3" type="ORF">VV02_10655</name>
</gene>
<dbReference type="InterPro" id="IPR051912">
    <property type="entry name" value="Alkylbase_DNA_Glycosylase/TA"/>
</dbReference>
<dbReference type="OrthoDB" id="5501430at2"/>
<evidence type="ECO:0000256" key="2">
    <source>
        <dbReference type="ARBA" id="ARBA00023204"/>
    </source>
</evidence>
<dbReference type="GO" id="GO:0032993">
    <property type="term" value="C:protein-DNA complex"/>
    <property type="evidence" value="ECO:0007669"/>
    <property type="project" value="TreeGrafter"/>
</dbReference>
<dbReference type="GO" id="GO:0006285">
    <property type="term" value="P:base-excision repair, AP site formation"/>
    <property type="evidence" value="ECO:0007669"/>
    <property type="project" value="TreeGrafter"/>
</dbReference>
<dbReference type="KEGG" id="lmoi:VV02_10655"/>
<accession>A0A0K1JI09</accession>
<reference evidence="3 4" key="1">
    <citation type="submission" date="2015-03" db="EMBL/GenBank/DDBJ databases">
        <title>Luteipulveratus halotolerans sp. nov., a novel actinobacterium (Dermacoccaceae) from Sarawak, Malaysia.</title>
        <authorList>
            <person name="Juboi H."/>
            <person name="Basik A."/>
            <person name="Shamsul S.S."/>
            <person name="Arnold P."/>
            <person name="Schmitt E.K."/>
            <person name="Sanglier J.-J."/>
            <person name="Yeo T."/>
        </authorList>
    </citation>
    <scope>NUCLEOTIDE SEQUENCE [LARGE SCALE GENOMIC DNA]</scope>
    <source>
        <strain evidence="3 4">MN07-A0370</strain>
    </source>
</reference>
<name>A0A0K1JI09_9MICO</name>
<protein>
    <submittedName>
        <fullName evidence="3">3-methyladenine DNA glycosylase</fullName>
    </submittedName>
</protein>
<dbReference type="STRING" id="571913.VV02_10655"/>
<dbReference type="GO" id="GO:0008725">
    <property type="term" value="F:DNA-3-methyladenine glycosylase activity"/>
    <property type="evidence" value="ECO:0007669"/>
    <property type="project" value="TreeGrafter"/>
</dbReference>
<keyword evidence="2" id="KW-0234">DNA repair</keyword>
<dbReference type="PANTHER" id="PTHR43003">
    <property type="entry name" value="DNA-3-METHYLADENINE GLYCOSYLASE"/>
    <property type="match status" value="1"/>
</dbReference>
<dbReference type="GO" id="GO:0032131">
    <property type="term" value="F:alkylated DNA binding"/>
    <property type="evidence" value="ECO:0007669"/>
    <property type="project" value="TreeGrafter"/>
</dbReference>
<dbReference type="GO" id="GO:0043916">
    <property type="term" value="F:DNA-7-methylguanine glycosylase activity"/>
    <property type="evidence" value="ECO:0007669"/>
    <property type="project" value="TreeGrafter"/>
</dbReference>
<dbReference type="InterPro" id="IPR011257">
    <property type="entry name" value="DNA_glycosylase"/>
</dbReference>